<organism evidence="1 2">
    <name type="scientific">Aliivibrio logei 5S-186</name>
    <dbReference type="NCBI Taxonomy" id="626086"/>
    <lineage>
        <taxon>Bacteria</taxon>
        <taxon>Pseudomonadati</taxon>
        <taxon>Pseudomonadota</taxon>
        <taxon>Gammaproteobacteria</taxon>
        <taxon>Vibrionales</taxon>
        <taxon>Vibrionaceae</taxon>
        <taxon>Aliivibrio</taxon>
    </lineage>
</organism>
<evidence type="ECO:0008006" key="3">
    <source>
        <dbReference type="Google" id="ProtNLM"/>
    </source>
</evidence>
<dbReference type="EMBL" id="AJYJ02000123">
    <property type="protein sequence ID" value="OEF10831.1"/>
    <property type="molecule type" value="Genomic_DNA"/>
</dbReference>
<proteinExistence type="predicted"/>
<name>A0ABX3ARN6_ALILO</name>
<dbReference type="Proteomes" id="UP000095059">
    <property type="component" value="Unassembled WGS sequence"/>
</dbReference>
<dbReference type="Pfam" id="PF14350">
    <property type="entry name" value="Beta_protein"/>
    <property type="match status" value="1"/>
</dbReference>
<gene>
    <name evidence="1" type="ORF">A1Q5_01500</name>
</gene>
<accession>A0ABX3ARN6</accession>
<evidence type="ECO:0000313" key="2">
    <source>
        <dbReference type="Proteomes" id="UP000095059"/>
    </source>
</evidence>
<sequence length="356" mass="40740">MNNYTPFLKFKTCEISALKALKNHELVDITPFFDLATKNEIQASDVENTILKGVRKYELNFKDANGFYIDDYDLDDSLRINNGIVYEFLIKEFTQTSFIPVIGLDRTQERIDVISQYKSNKMIKSNTIALRLNREDFLSYVINEDDIRDILEPLIDGVTPLYNNIHLILDCRICSDSDVTLLSNNIIKFLIDIQKDFDFSKIIITGSSIPPSIADVLPVLSDTHLIRNECEIFERVNHELHNVEIGDYATVSPNYSDVNIPVTALYKIMTPKLVYTYKGHHYFIRGGAIESHPRGAKQYDDMSITLINNTFYRGHSYSIGDAYITDKSQGKGKNAQPSSINKFLVNAHITFMLNDY</sequence>
<protein>
    <recommendedName>
        <fullName evidence="3">Beta family protein</fullName>
    </recommendedName>
</protein>
<comment type="caution">
    <text evidence="1">The sequence shown here is derived from an EMBL/GenBank/DDBJ whole genome shotgun (WGS) entry which is preliminary data.</text>
</comment>
<reference evidence="1 2" key="1">
    <citation type="journal article" date="2012" name="Science">
        <title>Ecological populations of bacteria act as socially cohesive units of antibiotic production and resistance.</title>
        <authorList>
            <person name="Cordero O.X."/>
            <person name="Wildschutte H."/>
            <person name="Kirkup B."/>
            <person name="Proehl S."/>
            <person name="Ngo L."/>
            <person name="Hussain F."/>
            <person name="Le Roux F."/>
            <person name="Mincer T."/>
            <person name="Polz M.F."/>
        </authorList>
    </citation>
    <scope>NUCLEOTIDE SEQUENCE [LARGE SCALE GENOMIC DNA]</scope>
    <source>
        <strain evidence="1 2">5S-186</strain>
    </source>
</reference>
<dbReference type="InterPro" id="IPR025683">
    <property type="entry name" value="Protein_beta"/>
</dbReference>
<evidence type="ECO:0000313" key="1">
    <source>
        <dbReference type="EMBL" id="OEF10831.1"/>
    </source>
</evidence>
<dbReference type="RefSeq" id="WP_017022969.1">
    <property type="nucleotide sequence ID" value="NZ_AJYJ02000123.1"/>
</dbReference>
<keyword evidence="2" id="KW-1185">Reference proteome</keyword>